<dbReference type="EMBL" id="JAGTJR010000002">
    <property type="protein sequence ID" value="KAH7063317.1"/>
    <property type="molecule type" value="Genomic_DNA"/>
</dbReference>
<reference evidence="1 2" key="1">
    <citation type="journal article" date="2021" name="Nat. Commun.">
        <title>Genetic determinants of endophytism in the Arabidopsis root mycobiome.</title>
        <authorList>
            <person name="Mesny F."/>
            <person name="Miyauchi S."/>
            <person name="Thiergart T."/>
            <person name="Pickel B."/>
            <person name="Atanasova L."/>
            <person name="Karlsson M."/>
            <person name="Huettel B."/>
            <person name="Barry K.W."/>
            <person name="Haridas S."/>
            <person name="Chen C."/>
            <person name="Bauer D."/>
            <person name="Andreopoulos W."/>
            <person name="Pangilinan J."/>
            <person name="LaButti K."/>
            <person name="Riley R."/>
            <person name="Lipzen A."/>
            <person name="Clum A."/>
            <person name="Drula E."/>
            <person name="Henrissat B."/>
            <person name="Kohler A."/>
            <person name="Grigoriev I.V."/>
            <person name="Martin F.M."/>
            <person name="Hacquard S."/>
        </authorList>
    </citation>
    <scope>NUCLEOTIDE SEQUENCE [LARGE SCALE GENOMIC DNA]</scope>
    <source>
        <strain evidence="1 2">MPI-SDFR-AT-0080</strain>
    </source>
</reference>
<protein>
    <submittedName>
        <fullName evidence="1">Uncharacterized protein</fullName>
    </submittedName>
</protein>
<comment type="caution">
    <text evidence="1">The sequence shown here is derived from an EMBL/GenBank/DDBJ whole genome shotgun (WGS) entry which is preliminary data.</text>
</comment>
<dbReference type="Proteomes" id="UP000774617">
    <property type="component" value="Unassembled WGS sequence"/>
</dbReference>
<gene>
    <name evidence="1" type="ORF">B0J12DRAFT_642359</name>
</gene>
<accession>A0ABQ8GVA0</accession>
<evidence type="ECO:0000313" key="2">
    <source>
        <dbReference type="Proteomes" id="UP000774617"/>
    </source>
</evidence>
<name>A0ABQ8GVA0_9PEZI</name>
<organism evidence="1 2">
    <name type="scientific">Macrophomina phaseolina</name>
    <dbReference type="NCBI Taxonomy" id="35725"/>
    <lineage>
        <taxon>Eukaryota</taxon>
        <taxon>Fungi</taxon>
        <taxon>Dikarya</taxon>
        <taxon>Ascomycota</taxon>
        <taxon>Pezizomycotina</taxon>
        <taxon>Dothideomycetes</taxon>
        <taxon>Dothideomycetes incertae sedis</taxon>
        <taxon>Botryosphaeriales</taxon>
        <taxon>Botryosphaeriaceae</taxon>
        <taxon>Macrophomina</taxon>
    </lineage>
</organism>
<sequence>MSRPIKLGVLHRVMSSLSGGYAQAINVPRMDSSRHNASRHATSYRVTCCVIQGAAGLQNRCIPRRATGLQCVVLIVGWGMTSWRTATAGAGIIRPSR</sequence>
<evidence type="ECO:0000313" key="1">
    <source>
        <dbReference type="EMBL" id="KAH7063317.1"/>
    </source>
</evidence>
<proteinExistence type="predicted"/>
<keyword evidence="2" id="KW-1185">Reference proteome</keyword>